<dbReference type="Pfam" id="PF01734">
    <property type="entry name" value="Patatin"/>
    <property type="match status" value="1"/>
</dbReference>
<evidence type="ECO:0000256" key="1">
    <source>
        <dbReference type="ARBA" id="ARBA00022801"/>
    </source>
</evidence>
<dbReference type="EMBL" id="JACOFX010000002">
    <property type="protein sequence ID" value="MBC3906958.1"/>
    <property type="molecule type" value="Genomic_DNA"/>
</dbReference>
<feature type="active site" description="Nucleophile" evidence="4">
    <location>
        <position position="81"/>
    </location>
</feature>
<evidence type="ECO:0000256" key="5">
    <source>
        <dbReference type="SAM" id="SignalP"/>
    </source>
</evidence>
<dbReference type="InterPro" id="IPR050301">
    <property type="entry name" value="NTE"/>
</dbReference>
<proteinExistence type="predicted"/>
<feature type="active site" description="Proton acceptor" evidence="4">
    <location>
        <position position="227"/>
    </location>
</feature>
<organism evidence="7 8">
    <name type="scientific">Undibacterium umbellatum</name>
    <dbReference type="NCBI Taxonomy" id="2762300"/>
    <lineage>
        <taxon>Bacteria</taxon>
        <taxon>Pseudomonadati</taxon>
        <taxon>Pseudomonadota</taxon>
        <taxon>Betaproteobacteria</taxon>
        <taxon>Burkholderiales</taxon>
        <taxon>Oxalobacteraceae</taxon>
        <taxon>Undibacterium</taxon>
    </lineage>
</organism>
<keyword evidence="3 4" id="KW-0443">Lipid metabolism</keyword>
<dbReference type="PANTHER" id="PTHR14226">
    <property type="entry name" value="NEUROPATHY TARGET ESTERASE/SWISS CHEESE D.MELANOGASTER"/>
    <property type="match status" value="1"/>
</dbReference>
<name>A0ABR6Z587_9BURK</name>
<dbReference type="Gene3D" id="2.40.160.50">
    <property type="entry name" value="membrane protein fhac: a member of the omp85/tpsb transporter family"/>
    <property type="match status" value="1"/>
</dbReference>
<dbReference type="Proteomes" id="UP000646911">
    <property type="component" value="Unassembled WGS sequence"/>
</dbReference>
<evidence type="ECO:0000256" key="2">
    <source>
        <dbReference type="ARBA" id="ARBA00022963"/>
    </source>
</evidence>
<evidence type="ECO:0000256" key="4">
    <source>
        <dbReference type="PROSITE-ProRule" id="PRU01161"/>
    </source>
</evidence>
<gene>
    <name evidence="7" type="ORF">H8L47_05230</name>
</gene>
<dbReference type="PROSITE" id="PS51635">
    <property type="entry name" value="PNPLA"/>
    <property type="match status" value="1"/>
</dbReference>
<dbReference type="InterPro" id="IPR002641">
    <property type="entry name" value="PNPLA_dom"/>
</dbReference>
<dbReference type="SUPFAM" id="SSF52151">
    <property type="entry name" value="FabD/lysophospholipase-like"/>
    <property type="match status" value="1"/>
</dbReference>
<feature type="domain" description="PNPLA" evidence="6">
    <location>
        <begin position="48"/>
        <end position="240"/>
    </location>
</feature>
<dbReference type="Gene3D" id="3.10.20.310">
    <property type="entry name" value="membrane protein fhac"/>
    <property type="match status" value="1"/>
</dbReference>
<dbReference type="CDD" id="cd07205">
    <property type="entry name" value="Pat_PNPLA6_PNPLA7_NTE1_like"/>
    <property type="match status" value="1"/>
</dbReference>
<accession>A0ABR6Z587</accession>
<feature type="short sequence motif" description="GXSXG" evidence="4">
    <location>
        <begin position="79"/>
        <end position="83"/>
    </location>
</feature>
<evidence type="ECO:0000313" key="8">
    <source>
        <dbReference type="Proteomes" id="UP000646911"/>
    </source>
</evidence>
<sequence>MSLSRILAVLACAAASFFTFDSLAQTTGDTQNSSPAAHGETSRPKVALVLSGGGARGFAHIGVLRALRKMRIPVDMVVGTSIGAVVGGAYAAGRSADELEQIVRETDWESVLADRPARYDLDFRRKEEDLMLPSRIEFAVTKSGVFLPPAAAGNAALENALTRLMPEGMRDQPVNQLALPFLSVASDLLTGEMVELNDTPLLMSMRASLALPGVFAPVRIKQKLVVDGGLVSNLPVELARAMGADIIIAVNVGTPLAKENELNSAIDVTKQMLQILTEQNVQRSIKDLRKTDVLIAPELSGISFLDFGQFQRSIKAGEIAANKMAAQLTALRVPEEQYAIFEEQRSNISQTTKKTTDKLPLAKIEVEGPRYINPQALIAQTGLKPGQALSQEQIRQASAKLYGRGDIDNIETIISDEDGKRNVLIKPSESNSSRNRLRVGLELTSDFADENRFGLSVLHIASSLNTYGAELRSHARIGSIRQFGTQFWQPLATGSPWYIAPSLEYNGRSVDLYDEGRKSLRIGVRGTQASLAFGRQLDNWGNIEAGVRRSFGKVDILLPAITVQDSLRAYGTTQFLRFRLDTLDSLANPTRGVLLDSYFEHSPAKGSVGPSQAQSEVLAMAAFQSGDWAGHLYGEWGKSMQGNAPSPLGGFLRLSGTANNSLEGSTSAFARVVLARKIGSLPTAVGGAIRIGFSAELGNNYGRGQSLKLGNLKQAGSAHISVDTRFGPLFFGAGATRGNGSSLYLFLGPIW</sequence>
<feature type="short sequence motif" description="DGA/G" evidence="4">
    <location>
        <begin position="227"/>
        <end position="229"/>
    </location>
</feature>
<dbReference type="PANTHER" id="PTHR14226:SF29">
    <property type="entry name" value="NEUROPATHY TARGET ESTERASE SWS"/>
    <property type="match status" value="1"/>
</dbReference>
<comment type="caution">
    <text evidence="7">The sequence shown here is derived from an EMBL/GenBank/DDBJ whole genome shotgun (WGS) entry which is preliminary data.</text>
</comment>
<evidence type="ECO:0000259" key="6">
    <source>
        <dbReference type="PROSITE" id="PS51635"/>
    </source>
</evidence>
<feature type="chain" id="PRO_5047248860" evidence="5">
    <location>
        <begin position="25"/>
        <end position="751"/>
    </location>
</feature>
<feature type="signal peptide" evidence="5">
    <location>
        <begin position="1"/>
        <end position="24"/>
    </location>
</feature>
<keyword evidence="2 4" id="KW-0442">Lipid degradation</keyword>
<dbReference type="RefSeq" id="WP_186952174.1">
    <property type="nucleotide sequence ID" value="NZ_JACOFX010000002.1"/>
</dbReference>
<dbReference type="InterPro" id="IPR016035">
    <property type="entry name" value="Acyl_Trfase/lysoPLipase"/>
</dbReference>
<evidence type="ECO:0000313" key="7">
    <source>
        <dbReference type="EMBL" id="MBC3906958.1"/>
    </source>
</evidence>
<keyword evidence="5" id="KW-0732">Signal</keyword>
<reference evidence="7 8" key="1">
    <citation type="submission" date="2020-08" db="EMBL/GenBank/DDBJ databases">
        <title>Novel species isolated from subtropical streams in China.</title>
        <authorList>
            <person name="Lu H."/>
        </authorList>
    </citation>
    <scope>NUCLEOTIDE SEQUENCE [LARGE SCALE GENOMIC DNA]</scope>
    <source>
        <strain evidence="7 8">NL8W</strain>
    </source>
</reference>
<keyword evidence="8" id="KW-1185">Reference proteome</keyword>
<evidence type="ECO:0000256" key="3">
    <source>
        <dbReference type="ARBA" id="ARBA00023098"/>
    </source>
</evidence>
<feature type="short sequence motif" description="GXGXXG" evidence="4">
    <location>
        <begin position="52"/>
        <end position="57"/>
    </location>
</feature>
<protein>
    <submittedName>
        <fullName evidence="7">Patatin-like phospholipase family protein</fullName>
    </submittedName>
</protein>
<dbReference type="Gene3D" id="3.40.1090.10">
    <property type="entry name" value="Cytosolic phospholipase A2 catalytic domain"/>
    <property type="match status" value="2"/>
</dbReference>
<keyword evidence="1 4" id="KW-0378">Hydrolase</keyword>